<reference evidence="1 2" key="1">
    <citation type="submission" date="2019-07" db="EMBL/GenBank/DDBJ databases">
        <title>Whole genome shotgun sequence of Cellulomonas terrae NBRC 100819.</title>
        <authorList>
            <person name="Hosoyama A."/>
            <person name="Uohara A."/>
            <person name="Ohji S."/>
            <person name="Ichikawa N."/>
        </authorList>
    </citation>
    <scope>NUCLEOTIDE SEQUENCE [LARGE SCALE GENOMIC DNA]</scope>
    <source>
        <strain evidence="1 2">NBRC 100819</strain>
    </source>
</reference>
<evidence type="ECO:0000313" key="2">
    <source>
        <dbReference type="Proteomes" id="UP000321049"/>
    </source>
</evidence>
<dbReference type="OrthoDB" id="3631996at2"/>
<accession>A0A511JJN1</accession>
<gene>
    <name evidence="1" type="ORF">CTE05_17650</name>
</gene>
<dbReference type="RefSeq" id="WP_146845749.1">
    <property type="nucleotide sequence ID" value="NZ_BJWH01000007.1"/>
</dbReference>
<protein>
    <submittedName>
        <fullName evidence="1">Uncharacterized protein</fullName>
    </submittedName>
</protein>
<proteinExistence type="predicted"/>
<dbReference type="AlphaFoldDB" id="A0A511JJN1"/>
<organism evidence="1 2">
    <name type="scientific">Cellulomonas terrae</name>
    <dbReference type="NCBI Taxonomy" id="311234"/>
    <lineage>
        <taxon>Bacteria</taxon>
        <taxon>Bacillati</taxon>
        <taxon>Actinomycetota</taxon>
        <taxon>Actinomycetes</taxon>
        <taxon>Micrococcales</taxon>
        <taxon>Cellulomonadaceae</taxon>
        <taxon>Cellulomonas</taxon>
    </lineage>
</organism>
<keyword evidence="2" id="KW-1185">Reference proteome</keyword>
<dbReference type="EMBL" id="BJWH01000007">
    <property type="protein sequence ID" value="GEL98218.1"/>
    <property type="molecule type" value="Genomic_DNA"/>
</dbReference>
<evidence type="ECO:0000313" key="1">
    <source>
        <dbReference type="EMBL" id="GEL98218.1"/>
    </source>
</evidence>
<comment type="caution">
    <text evidence="1">The sequence shown here is derived from an EMBL/GenBank/DDBJ whole genome shotgun (WGS) entry which is preliminary data.</text>
</comment>
<dbReference type="Proteomes" id="UP000321049">
    <property type="component" value="Unassembled WGS sequence"/>
</dbReference>
<sequence>MREAGNRTTSTELWMEPDDEVVFDAALRELVPQAAWRCSHGGPLVPGNTHLHPTLPEALHCGRVQAFLPLPLGALPAGCVPLPGVHVGDRGSVAIIQYLTSTHLPDYVGGRFQSGRLAVRWNMLDTGQALHDQLTAECRTVWSALRRATTQVTVARPSGTVKAQRFGAAALALAQQPDTRLARTSAHAEVTLVRS</sequence>
<name>A0A511JJN1_9CELL</name>